<dbReference type="Proteomes" id="UP000316030">
    <property type="component" value="Unassembled WGS sequence"/>
</dbReference>
<name>A0A521D0G6_9RHOB</name>
<dbReference type="EMBL" id="FXTO01000008">
    <property type="protein sequence ID" value="SMO65183.1"/>
    <property type="molecule type" value="Genomic_DNA"/>
</dbReference>
<dbReference type="InterPro" id="IPR037026">
    <property type="entry name" value="Vgr_OB-fold_dom_sf"/>
</dbReference>
<dbReference type="RefSeq" id="WP_142493014.1">
    <property type="nucleotide sequence ID" value="NZ_FXTO01000008.1"/>
</dbReference>
<dbReference type="InterPro" id="IPR006531">
    <property type="entry name" value="Gp5/Vgr_OB"/>
</dbReference>
<evidence type="ECO:0000313" key="3">
    <source>
        <dbReference type="EMBL" id="SMO65183.1"/>
    </source>
</evidence>
<dbReference type="Gene3D" id="2.40.50.230">
    <property type="entry name" value="Gp5 N-terminal domain"/>
    <property type="match status" value="1"/>
</dbReference>
<feature type="region of interest" description="Disordered" evidence="1">
    <location>
        <begin position="181"/>
        <end position="200"/>
    </location>
</feature>
<sequence>MAVRELVELVARVTDLERRVSGLLRHGRVAEVDMDLFRVRLDLGPAHGAGGRFLSPWVPYAQHAGALRVHTPPELGQQFTLISPTGDFQQAVALPLHWSSSVPSPSDRKDENVIQYGDIRIELRAGELVIRAGDSAAVAVNSEGVRIQNGRLEVDGGILDHGGVLSTASVWPLGPVSVDGVPRPGNTGVEKVPARVPGTE</sequence>
<evidence type="ECO:0000313" key="4">
    <source>
        <dbReference type="Proteomes" id="UP000316030"/>
    </source>
</evidence>
<protein>
    <submittedName>
        <fullName evidence="3">Phage baseplate assembly protein V</fullName>
    </submittedName>
</protein>
<proteinExistence type="predicted"/>
<reference evidence="3 4" key="1">
    <citation type="submission" date="2017-05" db="EMBL/GenBank/DDBJ databases">
        <authorList>
            <person name="Varghese N."/>
            <person name="Submissions S."/>
        </authorList>
    </citation>
    <scope>NUCLEOTIDE SEQUENCE [LARGE SCALE GENOMIC DNA]</scope>
    <source>
        <strain evidence="3 4">DSM 29506</strain>
    </source>
</reference>
<dbReference type="Pfam" id="PF04717">
    <property type="entry name" value="Phage_base_V"/>
    <property type="match status" value="1"/>
</dbReference>
<organism evidence="3 4">
    <name type="scientific">Thalassovita litoralis</name>
    <dbReference type="NCBI Taxonomy" id="1010611"/>
    <lineage>
        <taxon>Bacteria</taxon>
        <taxon>Pseudomonadati</taxon>
        <taxon>Pseudomonadota</taxon>
        <taxon>Alphaproteobacteria</taxon>
        <taxon>Rhodobacterales</taxon>
        <taxon>Roseobacteraceae</taxon>
        <taxon>Thalassovita</taxon>
    </lineage>
</organism>
<gene>
    <name evidence="3" type="ORF">SAMN06265173_10897</name>
</gene>
<dbReference type="OrthoDB" id="7852340at2"/>
<accession>A0A521D0G6</accession>
<feature type="domain" description="Gp5/Type VI secretion system Vgr protein OB-fold" evidence="2">
    <location>
        <begin position="25"/>
        <end position="98"/>
    </location>
</feature>
<dbReference type="AlphaFoldDB" id="A0A521D0G6"/>
<keyword evidence="4" id="KW-1185">Reference proteome</keyword>
<evidence type="ECO:0000259" key="2">
    <source>
        <dbReference type="Pfam" id="PF04717"/>
    </source>
</evidence>
<evidence type="ECO:0000256" key="1">
    <source>
        <dbReference type="SAM" id="MobiDB-lite"/>
    </source>
</evidence>